<keyword evidence="3" id="KW-1133">Transmembrane helix</keyword>
<dbReference type="InterPro" id="IPR025640">
    <property type="entry name" value="GYF_2"/>
</dbReference>
<dbReference type="Gene3D" id="3.30.700.10">
    <property type="entry name" value="Glycoprotein, Type 4 Pilin"/>
    <property type="match status" value="1"/>
</dbReference>
<dbReference type="Pfam" id="PF00114">
    <property type="entry name" value="Pilin"/>
    <property type="match status" value="1"/>
</dbReference>
<evidence type="ECO:0000256" key="3">
    <source>
        <dbReference type="SAM" id="Phobius"/>
    </source>
</evidence>
<gene>
    <name evidence="5" type="ORF">QLQ15_05475</name>
</gene>
<feature type="compositionally biased region" description="Pro residues" evidence="2">
    <location>
        <begin position="65"/>
        <end position="74"/>
    </location>
</feature>
<comment type="similarity">
    <text evidence="1">Belongs to the N-Me-Phe pilin family.</text>
</comment>
<feature type="region of interest" description="Disordered" evidence="2">
    <location>
        <begin position="220"/>
        <end position="241"/>
    </location>
</feature>
<keyword evidence="3" id="KW-0812">Transmembrane</keyword>
<feature type="transmembrane region" description="Helical" evidence="3">
    <location>
        <begin position="99"/>
        <end position="128"/>
    </location>
</feature>
<dbReference type="EMBL" id="JASGBI010000001">
    <property type="protein sequence ID" value="MDI9238362.1"/>
    <property type="molecule type" value="Genomic_DNA"/>
</dbReference>
<reference evidence="5 6" key="1">
    <citation type="submission" date="2023-05" db="EMBL/GenBank/DDBJ databases">
        <title>Lysobacter sp. strain LF1 Genome sequencing and assembly.</title>
        <authorList>
            <person name="Jung Y."/>
        </authorList>
    </citation>
    <scope>NUCLEOTIDE SEQUENCE [LARGE SCALE GENOMIC DNA]</scope>
    <source>
        <strain evidence="5 6">LF1</strain>
    </source>
</reference>
<protein>
    <submittedName>
        <fullName evidence="5">GYF domain-containing protein</fullName>
    </submittedName>
</protein>
<dbReference type="Proteomes" id="UP001321580">
    <property type="component" value="Unassembled WGS sequence"/>
</dbReference>
<dbReference type="RefSeq" id="WP_283211830.1">
    <property type="nucleotide sequence ID" value="NZ_JASGBI010000001.1"/>
</dbReference>
<dbReference type="SUPFAM" id="SSF55277">
    <property type="entry name" value="GYF domain"/>
    <property type="match status" value="1"/>
</dbReference>
<dbReference type="Pfam" id="PF14237">
    <property type="entry name" value="GYF_2"/>
    <property type="match status" value="1"/>
</dbReference>
<feature type="region of interest" description="Disordered" evidence="2">
    <location>
        <begin position="64"/>
        <end position="94"/>
    </location>
</feature>
<proteinExistence type="inferred from homology"/>
<feature type="domain" description="GYF" evidence="4">
    <location>
        <begin position="4"/>
        <end position="49"/>
    </location>
</feature>
<keyword evidence="3" id="KW-0472">Membrane</keyword>
<sequence>MTDWYYHDPARGRVGPHTADEMRKRFRERLIQRDTLVWHAALPEWQPLDRQIIELDLAGVQPDASLPPPLPPVMPRATPAASRPMPGARRTASERKRGLSGCAIALIVVAALTVPMVGILAAIAVPAYRDYTVRAKLVQLYPTAVEIEHAVDAHVANHGRCPGNDAMVPVLRDHSSLPASSVEFGESDGRCGFLIQVGDITGNRDGHAWMFTRSGQDDPTWDCTGGDLPTRFRPRQCRPSP</sequence>
<evidence type="ECO:0000313" key="6">
    <source>
        <dbReference type="Proteomes" id="UP001321580"/>
    </source>
</evidence>
<evidence type="ECO:0000256" key="1">
    <source>
        <dbReference type="ARBA" id="ARBA00005233"/>
    </source>
</evidence>
<dbReference type="InterPro" id="IPR045584">
    <property type="entry name" value="Pilin-like"/>
</dbReference>
<evidence type="ECO:0000259" key="4">
    <source>
        <dbReference type="Pfam" id="PF14237"/>
    </source>
</evidence>
<name>A0ABT6XDZ4_9GAMM</name>
<evidence type="ECO:0000313" key="5">
    <source>
        <dbReference type="EMBL" id="MDI9238362.1"/>
    </source>
</evidence>
<dbReference type="SUPFAM" id="SSF54523">
    <property type="entry name" value="Pili subunits"/>
    <property type="match status" value="1"/>
</dbReference>
<feature type="compositionally biased region" description="Basic residues" evidence="2">
    <location>
        <begin position="232"/>
        <end position="241"/>
    </location>
</feature>
<dbReference type="Gene3D" id="3.30.1490.40">
    <property type="match status" value="1"/>
</dbReference>
<dbReference type="InterPro" id="IPR035445">
    <property type="entry name" value="GYF-like_dom_sf"/>
</dbReference>
<accession>A0ABT6XDZ4</accession>
<keyword evidence="6" id="KW-1185">Reference proteome</keyword>
<dbReference type="InterPro" id="IPR001082">
    <property type="entry name" value="Pilin"/>
</dbReference>
<comment type="caution">
    <text evidence="5">The sequence shown here is derived from an EMBL/GenBank/DDBJ whole genome shotgun (WGS) entry which is preliminary data.</text>
</comment>
<evidence type="ECO:0000256" key="2">
    <source>
        <dbReference type="SAM" id="MobiDB-lite"/>
    </source>
</evidence>
<organism evidence="5 6">
    <name type="scientific">Lysobacter stagni</name>
    <dbReference type="NCBI Taxonomy" id="3045172"/>
    <lineage>
        <taxon>Bacteria</taxon>
        <taxon>Pseudomonadati</taxon>
        <taxon>Pseudomonadota</taxon>
        <taxon>Gammaproteobacteria</taxon>
        <taxon>Lysobacterales</taxon>
        <taxon>Lysobacteraceae</taxon>
        <taxon>Lysobacter</taxon>
    </lineage>
</organism>